<evidence type="ECO:0000256" key="1">
    <source>
        <dbReference type="SAM" id="MobiDB-lite"/>
    </source>
</evidence>
<evidence type="ECO:0000313" key="3">
    <source>
        <dbReference type="Proteomes" id="UP001437256"/>
    </source>
</evidence>
<reference evidence="2 3" key="1">
    <citation type="submission" date="2024-05" db="EMBL/GenBank/DDBJ databases">
        <title>A draft genome resource for the thread blight pathogen Marasmius tenuissimus strain MS-2.</title>
        <authorList>
            <person name="Yulfo-Soto G.E."/>
            <person name="Baruah I.K."/>
            <person name="Amoako-Attah I."/>
            <person name="Bukari Y."/>
            <person name="Meinhardt L.W."/>
            <person name="Bailey B.A."/>
            <person name="Cohen S.P."/>
        </authorList>
    </citation>
    <scope>NUCLEOTIDE SEQUENCE [LARGE SCALE GENOMIC DNA]</scope>
    <source>
        <strain evidence="2 3">MS-2</strain>
    </source>
</reference>
<gene>
    <name evidence="2" type="ORF">AAF712_016373</name>
</gene>
<comment type="caution">
    <text evidence="2">The sequence shown here is derived from an EMBL/GenBank/DDBJ whole genome shotgun (WGS) entry which is preliminary data.</text>
</comment>
<feature type="non-terminal residue" evidence="2">
    <location>
        <position position="1"/>
    </location>
</feature>
<evidence type="ECO:0000313" key="2">
    <source>
        <dbReference type="EMBL" id="KAL0057006.1"/>
    </source>
</evidence>
<proteinExistence type="predicted"/>
<name>A0ABR2Z5W3_9AGAR</name>
<sequence length="95" mass="10656">QLKLSRHPSGRHSSTTPKRKRHERPSKLGTPASDKKLAQAVFGGMGSDKESNVRSILQSTFLKLTKMEKLSKVHSYELVNNKTAKDSLQKRKGEL</sequence>
<dbReference type="Proteomes" id="UP001437256">
    <property type="component" value="Unassembled WGS sequence"/>
</dbReference>
<organism evidence="2 3">
    <name type="scientific">Marasmius tenuissimus</name>
    <dbReference type="NCBI Taxonomy" id="585030"/>
    <lineage>
        <taxon>Eukaryota</taxon>
        <taxon>Fungi</taxon>
        <taxon>Dikarya</taxon>
        <taxon>Basidiomycota</taxon>
        <taxon>Agaricomycotina</taxon>
        <taxon>Agaricomycetes</taxon>
        <taxon>Agaricomycetidae</taxon>
        <taxon>Agaricales</taxon>
        <taxon>Marasmiineae</taxon>
        <taxon>Marasmiaceae</taxon>
        <taxon>Marasmius</taxon>
    </lineage>
</organism>
<protein>
    <submittedName>
        <fullName evidence="2">Uncharacterized protein</fullName>
    </submittedName>
</protein>
<dbReference type="EMBL" id="JBBXMP010000755">
    <property type="protein sequence ID" value="KAL0057006.1"/>
    <property type="molecule type" value="Genomic_DNA"/>
</dbReference>
<accession>A0ABR2Z5W3</accession>
<keyword evidence="3" id="KW-1185">Reference proteome</keyword>
<feature type="compositionally biased region" description="Basic residues" evidence="1">
    <location>
        <begin position="1"/>
        <end position="10"/>
    </location>
</feature>
<feature type="region of interest" description="Disordered" evidence="1">
    <location>
        <begin position="1"/>
        <end position="34"/>
    </location>
</feature>